<feature type="compositionally biased region" description="Low complexity" evidence="1">
    <location>
        <begin position="38"/>
        <end position="55"/>
    </location>
</feature>
<protein>
    <submittedName>
        <fullName evidence="2">Uncharacterized protein</fullName>
    </submittedName>
</protein>
<sequence length="61" mass="6909">MFEHFTDRDERMWQRRAEERAARPVPIGAWLRALRARTAARTPAEPRAATPAPGAHTCEPA</sequence>
<dbReference type="EMBL" id="JACHJY010000003">
    <property type="protein sequence ID" value="MBB4981398.1"/>
    <property type="molecule type" value="Genomic_DNA"/>
</dbReference>
<dbReference type="Proteomes" id="UP000582643">
    <property type="component" value="Unassembled WGS sequence"/>
</dbReference>
<name>A0A7W7TXZ7_9ACTN</name>
<evidence type="ECO:0000313" key="2">
    <source>
        <dbReference type="EMBL" id="MBB4981398.1"/>
    </source>
</evidence>
<dbReference type="RefSeq" id="WP_184930738.1">
    <property type="nucleotide sequence ID" value="NZ_JACHJY010000003.1"/>
</dbReference>
<evidence type="ECO:0000313" key="3">
    <source>
        <dbReference type="Proteomes" id="UP000582643"/>
    </source>
</evidence>
<evidence type="ECO:0000256" key="1">
    <source>
        <dbReference type="SAM" id="MobiDB-lite"/>
    </source>
</evidence>
<dbReference type="AlphaFoldDB" id="A0A7W7TXZ7"/>
<keyword evidence="3" id="KW-1185">Reference proteome</keyword>
<reference evidence="2 3" key="1">
    <citation type="submission" date="2020-08" db="EMBL/GenBank/DDBJ databases">
        <title>Genomic Encyclopedia of Type Strains, Phase III (KMG-III): the genomes of soil and plant-associated and newly described type strains.</title>
        <authorList>
            <person name="Whitman W."/>
        </authorList>
    </citation>
    <scope>NUCLEOTIDE SEQUENCE [LARGE SCALE GENOMIC DNA]</scope>
    <source>
        <strain evidence="2 3">SFB5A</strain>
    </source>
</reference>
<accession>A0A7W7TXZ7</accession>
<comment type="caution">
    <text evidence="2">The sequence shown here is derived from an EMBL/GenBank/DDBJ whole genome shotgun (WGS) entry which is preliminary data.</text>
</comment>
<gene>
    <name evidence="2" type="ORF">GGE06_002308</name>
</gene>
<feature type="region of interest" description="Disordered" evidence="1">
    <location>
        <begin position="38"/>
        <end position="61"/>
    </location>
</feature>
<organism evidence="2 3">
    <name type="scientific">Streptomyces nymphaeiformis</name>
    <dbReference type="NCBI Taxonomy" id="2663842"/>
    <lineage>
        <taxon>Bacteria</taxon>
        <taxon>Bacillati</taxon>
        <taxon>Actinomycetota</taxon>
        <taxon>Actinomycetes</taxon>
        <taxon>Kitasatosporales</taxon>
        <taxon>Streptomycetaceae</taxon>
        <taxon>Streptomyces</taxon>
    </lineage>
</organism>
<proteinExistence type="predicted"/>